<organism evidence="2">
    <name type="scientific">Glycine soja</name>
    <name type="common">Wild soybean</name>
    <dbReference type="NCBI Taxonomy" id="3848"/>
    <lineage>
        <taxon>Eukaryota</taxon>
        <taxon>Viridiplantae</taxon>
        <taxon>Streptophyta</taxon>
        <taxon>Embryophyta</taxon>
        <taxon>Tracheophyta</taxon>
        <taxon>Spermatophyta</taxon>
        <taxon>Magnoliopsida</taxon>
        <taxon>eudicotyledons</taxon>
        <taxon>Gunneridae</taxon>
        <taxon>Pentapetalae</taxon>
        <taxon>rosids</taxon>
        <taxon>fabids</taxon>
        <taxon>Fabales</taxon>
        <taxon>Fabaceae</taxon>
        <taxon>Papilionoideae</taxon>
        <taxon>50 kb inversion clade</taxon>
        <taxon>NPAAA clade</taxon>
        <taxon>indigoferoid/millettioid clade</taxon>
        <taxon>Phaseoleae</taxon>
        <taxon>Glycine</taxon>
        <taxon>Glycine subgen. Soja</taxon>
    </lineage>
</organism>
<reference evidence="2" key="1">
    <citation type="submission" date="2014-07" db="EMBL/GenBank/DDBJ databases">
        <title>Identification of a novel salt tolerance gene in wild soybean by whole-genome sequencing.</title>
        <authorList>
            <person name="Lam H.-M."/>
            <person name="Qi X."/>
            <person name="Li M.-W."/>
            <person name="Liu X."/>
            <person name="Xie M."/>
            <person name="Ni M."/>
            <person name="Xu X."/>
        </authorList>
    </citation>
    <scope>NUCLEOTIDE SEQUENCE [LARGE SCALE GENOMIC DNA]</scope>
    <source>
        <tissue evidence="2">Root</tissue>
    </source>
</reference>
<evidence type="ECO:0000313" key="2">
    <source>
        <dbReference type="EMBL" id="KHN46609.1"/>
    </source>
</evidence>
<accession>A0A0B2SPX3</accession>
<dbReference type="InterPro" id="IPR001680">
    <property type="entry name" value="WD40_rpt"/>
</dbReference>
<dbReference type="InterPro" id="IPR015943">
    <property type="entry name" value="WD40/YVTN_repeat-like_dom_sf"/>
</dbReference>
<gene>
    <name evidence="2" type="ORF">glysoja_035242</name>
</gene>
<dbReference type="Gene3D" id="2.130.10.10">
    <property type="entry name" value="YVTN repeat-like/Quinoprotein amine dehydrogenase"/>
    <property type="match status" value="2"/>
</dbReference>
<dbReference type="AlphaFoldDB" id="A0A0B2SPX3"/>
<dbReference type="SMART" id="SM00320">
    <property type="entry name" value="WD40"/>
    <property type="match status" value="3"/>
</dbReference>
<dbReference type="GO" id="GO:0080008">
    <property type="term" value="C:Cul4-RING E3 ubiquitin ligase complex"/>
    <property type="evidence" value="ECO:0007669"/>
    <property type="project" value="TreeGrafter"/>
</dbReference>
<feature type="repeat" description="WD" evidence="1">
    <location>
        <begin position="275"/>
        <end position="307"/>
    </location>
</feature>
<dbReference type="InterPro" id="IPR036322">
    <property type="entry name" value="WD40_repeat_dom_sf"/>
</dbReference>
<sequence>MYATSSARYIDEMGYAQGSHIRIYNVDRGWKVQKNILAKNLRWTITDTSLSPDQRYLVYASMSPIVHIVNAGSAETESLANVTSDVNTVCFADETSHLIYSGSDDSFCKASQQGFKWDTLRALHLLIPEEMDFISFQMVKIKRSNFGTYAKCHPMLPGGKLNYWCFIVLNTSWIRIGEVSKSIGIGYVYDMDTNPGYRSYEWDYRWMDYPPQAKDLTHPCDQSVATYRGHSVLRTLIRCYFSPAFSTGQKYIYTGSHHACVYIYDLVSGAQVATLKHHKSPVRDCSWHPFHTTLVSSSWDGDVVKWEFAGSGDTPASSTKKRVWTRHFYEHYL</sequence>
<dbReference type="FunFam" id="2.130.10.10:FF:000492">
    <property type="entry name" value="LEC14B homolog isoform X2"/>
    <property type="match status" value="1"/>
</dbReference>
<dbReference type="SUPFAM" id="SSF50978">
    <property type="entry name" value="WD40 repeat-like"/>
    <property type="match status" value="1"/>
</dbReference>
<dbReference type="PANTHER" id="PTHR19847:SF27">
    <property type="entry name" value="LEC14B HOMOLOG"/>
    <property type="match status" value="1"/>
</dbReference>
<dbReference type="PANTHER" id="PTHR19847">
    <property type="entry name" value="DDB1- AND CUL4-ASSOCIATED FACTOR 11"/>
    <property type="match status" value="1"/>
</dbReference>
<proteinExistence type="predicted"/>
<evidence type="ECO:0000256" key="1">
    <source>
        <dbReference type="PROSITE-ProRule" id="PRU00221"/>
    </source>
</evidence>
<dbReference type="Pfam" id="PF00400">
    <property type="entry name" value="WD40"/>
    <property type="match status" value="1"/>
</dbReference>
<protein>
    <submittedName>
        <fullName evidence="2">LEC14B protein</fullName>
    </submittedName>
</protein>
<dbReference type="GO" id="GO:0043161">
    <property type="term" value="P:proteasome-mediated ubiquitin-dependent protein catabolic process"/>
    <property type="evidence" value="ECO:0007669"/>
    <property type="project" value="TreeGrafter"/>
</dbReference>
<dbReference type="PROSITE" id="PS50082">
    <property type="entry name" value="WD_REPEATS_2"/>
    <property type="match status" value="1"/>
</dbReference>
<name>A0A0B2SPX3_GLYSO</name>
<dbReference type="InterPro" id="IPR051859">
    <property type="entry name" value="DCAF"/>
</dbReference>
<dbReference type="Proteomes" id="UP000053555">
    <property type="component" value="Unassembled WGS sequence"/>
</dbReference>
<dbReference type="EMBL" id="KN641154">
    <property type="protein sequence ID" value="KHN46609.1"/>
    <property type="molecule type" value="Genomic_DNA"/>
</dbReference>
<keyword evidence="1" id="KW-0853">WD repeat</keyword>